<dbReference type="SMART" id="SM00490">
    <property type="entry name" value="HELICc"/>
    <property type="match status" value="1"/>
</dbReference>
<dbReference type="InterPro" id="IPR014001">
    <property type="entry name" value="Helicase_ATP-bd"/>
</dbReference>
<dbReference type="InterPro" id="IPR027417">
    <property type="entry name" value="P-loop_NTPase"/>
</dbReference>
<dbReference type="PROSITE" id="PS51194">
    <property type="entry name" value="HELICASE_CTER"/>
    <property type="match status" value="1"/>
</dbReference>
<name>B3MAI3_DROAN</name>
<dbReference type="Pfam" id="PF00270">
    <property type="entry name" value="DEAD"/>
    <property type="match status" value="1"/>
</dbReference>
<keyword evidence="8" id="KW-1185">Reference proteome</keyword>
<evidence type="ECO:0000313" key="7">
    <source>
        <dbReference type="EMBL" id="EDV41270.1"/>
    </source>
</evidence>
<dbReference type="PANTHER" id="PTHR47959:SF1">
    <property type="entry name" value="ATP-DEPENDENT RNA HELICASE DBPA"/>
    <property type="match status" value="1"/>
</dbReference>
<dbReference type="InterPro" id="IPR001650">
    <property type="entry name" value="Helicase_C-like"/>
</dbReference>
<dbReference type="Gene3D" id="3.40.50.300">
    <property type="entry name" value="P-loop containing nucleotide triphosphate hydrolases"/>
    <property type="match status" value="2"/>
</dbReference>
<dbReference type="STRING" id="7217.B3MAI3"/>
<dbReference type="CDD" id="cd17948">
    <property type="entry name" value="DEADc_DDX28"/>
    <property type="match status" value="1"/>
</dbReference>
<evidence type="ECO:0000259" key="6">
    <source>
        <dbReference type="PROSITE" id="PS51194"/>
    </source>
</evidence>
<dbReference type="eggNOG" id="KOG0330">
    <property type="taxonomic scope" value="Eukaryota"/>
</dbReference>
<dbReference type="AlphaFoldDB" id="B3MAI3"/>
<dbReference type="GO" id="GO:0003676">
    <property type="term" value="F:nucleic acid binding"/>
    <property type="evidence" value="ECO:0007669"/>
    <property type="project" value="InterPro"/>
</dbReference>
<dbReference type="HOGENOM" id="CLU_003041_1_3_1"/>
<dbReference type="Pfam" id="PF00271">
    <property type="entry name" value="Helicase_C"/>
    <property type="match status" value="1"/>
</dbReference>
<feature type="domain" description="Helicase ATP-binding" evidence="5">
    <location>
        <begin position="136"/>
        <end position="320"/>
    </location>
</feature>
<evidence type="ECO:0000259" key="5">
    <source>
        <dbReference type="PROSITE" id="PS51192"/>
    </source>
</evidence>
<dbReference type="GO" id="GO:0003724">
    <property type="term" value="F:RNA helicase activity"/>
    <property type="evidence" value="ECO:0007669"/>
    <property type="project" value="TreeGrafter"/>
</dbReference>
<dbReference type="EMBL" id="CH902618">
    <property type="protein sequence ID" value="EDV41270.1"/>
    <property type="molecule type" value="Genomic_DNA"/>
</dbReference>
<keyword evidence="1" id="KW-0547">Nucleotide-binding</keyword>
<dbReference type="GO" id="GO:0005524">
    <property type="term" value="F:ATP binding"/>
    <property type="evidence" value="ECO:0007669"/>
    <property type="project" value="UniProtKB-KW"/>
</dbReference>
<evidence type="ECO:0000256" key="1">
    <source>
        <dbReference type="ARBA" id="ARBA00022741"/>
    </source>
</evidence>
<dbReference type="InterPro" id="IPR050079">
    <property type="entry name" value="DEAD_box_RNA_helicase"/>
</dbReference>
<dbReference type="GeneID" id="6506143"/>
<sequence length="531" mass="59016">MIKLSVVCRVSGANRTATFATKAAPKPATKKAETLPKRPRTALISCKRNQFNLFQHENSDAKFGTLPLASKGWLHQKSKGDFFVLNASVSGVELQQNLHRDGLLESGNMELHPQLLENLRAELGIKQLTLIQAKAMPIVHDNRHTLIAAETGCGKTIAYLLPILNRLLEKQPPERKLNSPRTLILTPGRELAMQIANVAERLVQGTDLKVKYLLGGNTKQIMMSPQFEEVDVLVATLGALSKLVTTGIYRMEHVRHLVLDEADTLLDDTFTDKLTYFLRRFPFHLDQQSNARTQLILASATMPCNTKEVLQNIVDVETIQEVVSPLLHRLLPHVTQKFLRLTKADRPATLLSLVKQDLAKRRPLIVFSNKSATSDYVSIFLNNSGVNCLNLNGDMLMKIRLGRFEQFQNGHCDVLSTTDVGSRGLDTTRARHVINFDFPLHVSDYIHRCGRIGRVGTPDNALVTNLISSRREIDVVQRIEHAARTGGLLPNVNANIRNIINKQIIAAMTAAGVPPPVMGTTNGNQSQEEAF</sequence>
<dbReference type="CDD" id="cd18787">
    <property type="entry name" value="SF2_C_DEAD"/>
    <property type="match status" value="1"/>
</dbReference>
<dbReference type="GO" id="GO:0016787">
    <property type="term" value="F:hydrolase activity"/>
    <property type="evidence" value="ECO:0007669"/>
    <property type="project" value="UniProtKB-KW"/>
</dbReference>
<gene>
    <name evidence="7" type="primary">Dana\GF23502</name>
    <name evidence="7" type="synonym">dana_GLEANR_8295</name>
    <name evidence="7" type="ORF">GF23502</name>
</gene>
<keyword evidence="2" id="KW-0378">Hydrolase</keyword>
<keyword evidence="3" id="KW-0347">Helicase</keyword>
<evidence type="ECO:0000313" key="8">
    <source>
        <dbReference type="Proteomes" id="UP000007801"/>
    </source>
</evidence>
<dbReference type="CTD" id="33254"/>
<dbReference type="SUPFAM" id="SSF52540">
    <property type="entry name" value="P-loop containing nucleoside triphosphate hydrolases"/>
    <property type="match status" value="1"/>
</dbReference>
<proteinExistence type="predicted"/>
<accession>B3MAI3</accession>
<keyword evidence="4" id="KW-0067">ATP-binding</keyword>
<dbReference type="PhylomeDB" id="B3MAI3"/>
<dbReference type="PROSITE" id="PS51192">
    <property type="entry name" value="HELICASE_ATP_BIND_1"/>
    <property type="match status" value="1"/>
</dbReference>
<dbReference type="GO" id="GO:0005829">
    <property type="term" value="C:cytosol"/>
    <property type="evidence" value="ECO:0007669"/>
    <property type="project" value="TreeGrafter"/>
</dbReference>
<dbReference type="FunCoup" id="B3MAI3">
    <property type="interactions" value="1462"/>
</dbReference>
<evidence type="ECO:0000256" key="2">
    <source>
        <dbReference type="ARBA" id="ARBA00022801"/>
    </source>
</evidence>
<dbReference type="Proteomes" id="UP000007801">
    <property type="component" value="Unassembled WGS sequence"/>
</dbReference>
<dbReference type="SMART" id="SM00487">
    <property type="entry name" value="DEXDc"/>
    <property type="match status" value="1"/>
</dbReference>
<dbReference type="InParanoid" id="B3MAI3"/>
<dbReference type="OrthoDB" id="10256233at2759"/>
<dbReference type="SMR" id="B3MAI3"/>
<dbReference type="PANTHER" id="PTHR47959">
    <property type="entry name" value="ATP-DEPENDENT RNA HELICASE RHLE-RELATED"/>
    <property type="match status" value="1"/>
</dbReference>
<organism evidence="7 8">
    <name type="scientific">Drosophila ananassae</name>
    <name type="common">Fruit fly</name>
    <dbReference type="NCBI Taxonomy" id="7217"/>
    <lineage>
        <taxon>Eukaryota</taxon>
        <taxon>Metazoa</taxon>
        <taxon>Ecdysozoa</taxon>
        <taxon>Arthropoda</taxon>
        <taxon>Hexapoda</taxon>
        <taxon>Insecta</taxon>
        <taxon>Pterygota</taxon>
        <taxon>Neoptera</taxon>
        <taxon>Endopterygota</taxon>
        <taxon>Diptera</taxon>
        <taxon>Brachycera</taxon>
        <taxon>Muscomorpha</taxon>
        <taxon>Ephydroidea</taxon>
        <taxon>Drosophilidae</taxon>
        <taxon>Drosophila</taxon>
        <taxon>Sophophora</taxon>
    </lineage>
</organism>
<dbReference type="InterPro" id="IPR011545">
    <property type="entry name" value="DEAD/DEAH_box_helicase_dom"/>
</dbReference>
<protein>
    <submittedName>
        <fullName evidence="7">Uncharacterized protein</fullName>
    </submittedName>
</protein>
<evidence type="ECO:0000256" key="3">
    <source>
        <dbReference type="ARBA" id="ARBA00022806"/>
    </source>
</evidence>
<dbReference type="KEGG" id="dan:6506143"/>
<feature type="domain" description="Helicase C-terminal" evidence="6">
    <location>
        <begin position="353"/>
        <end position="500"/>
    </location>
</feature>
<reference evidence="7 8" key="1">
    <citation type="journal article" date="2007" name="Nature">
        <title>Evolution of genes and genomes on the Drosophila phylogeny.</title>
        <authorList>
            <consortium name="Drosophila 12 Genomes Consortium"/>
            <person name="Clark A.G."/>
            <person name="Eisen M.B."/>
            <person name="Smith D.R."/>
            <person name="Bergman C.M."/>
            <person name="Oliver B."/>
            <person name="Markow T.A."/>
            <person name="Kaufman T.C."/>
            <person name="Kellis M."/>
            <person name="Gelbart W."/>
            <person name="Iyer V.N."/>
            <person name="Pollard D.A."/>
            <person name="Sackton T.B."/>
            <person name="Larracuente A.M."/>
            <person name="Singh N.D."/>
            <person name="Abad J.P."/>
            <person name="Abt D.N."/>
            <person name="Adryan B."/>
            <person name="Aguade M."/>
            <person name="Akashi H."/>
            <person name="Anderson W.W."/>
            <person name="Aquadro C.F."/>
            <person name="Ardell D.H."/>
            <person name="Arguello R."/>
            <person name="Artieri C.G."/>
            <person name="Barbash D.A."/>
            <person name="Barker D."/>
            <person name="Barsanti P."/>
            <person name="Batterham P."/>
            <person name="Batzoglou S."/>
            <person name="Begun D."/>
            <person name="Bhutkar A."/>
            <person name="Blanco E."/>
            <person name="Bosak S.A."/>
            <person name="Bradley R.K."/>
            <person name="Brand A.D."/>
            <person name="Brent M.R."/>
            <person name="Brooks A.N."/>
            <person name="Brown R.H."/>
            <person name="Butlin R.K."/>
            <person name="Caggese C."/>
            <person name="Calvi B.R."/>
            <person name="Bernardo de Carvalho A."/>
            <person name="Caspi A."/>
            <person name="Castrezana S."/>
            <person name="Celniker S.E."/>
            <person name="Chang J.L."/>
            <person name="Chapple C."/>
            <person name="Chatterji S."/>
            <person name="Chinwalla A."/>
            <person name="Civetta A."/>
            <person name="Clifton S.W."/>
            <person name="Comeron J.M."/>
            <person name="Costello J.C."/>
            <person name="Coyne J.A."/>
            <person name="Daub J."/>
            <person name="David R.G."/>
            <person name="Delcher A.L."/>
            <person name="Delehaunty K."/>
            <person name="Do C.B."/>
            <person name="Ebling H."/>
            <person name="Edwards K."/>
            <person name="Eickbush T."/>
            <person name="Evans J.D."/>
            <person name="Filipski A."/>
            <person name="Findeiss S."/>
            <person name="Freyhult E."/>
            <person name="Fulton L."/>
            <person name="Fulton R."/>
            <person name="Garcia A.C."/>
            <person name="Gardiner A."/>
            <person name="Garfield D.A."/>
            <person name="Garvin B.E."/>
            <person name="Gibson G."/>
            <person name="Gilbert D."/>
            <person name="Gnerre S."/>
            <person name="Godfrey J."/>
            <person name="Good R."/>
            <person name="Gotea V."/>
            <person name="Gravely B."/>
            <person name="Greenberg A.J."/>
            <person name="Griffiths-Jones S."/>
            <person name="Gross S."/>
            <person name="Guigo R."/>
            <person name="Gustafson E.A."/>
            <person name="Haerty W."/>
            <person name="Hahn M.W."/>
            <person name="Halligan D.L."/>
            <person name="Halpern A.L."/>
            <person name="Halter G.M."/>
            <person name="Han M.V."/>
            <person name="Heger A."/>
            <person name="Hillier L."/>
            <person name="Hinrichs A.S."/>
            <person name="Holmes I."/>
            <person name="Hoskins R.A."/>
            <person name="Hubisz M.J."/>
            <person name="Hultmark D."/>
            <person name="Huntley M.A."/>
            <person name="Jaffe D.B."/>
            <person name="Jagadeeshan S."/>
            <person name="Jeck W.R."/>
            <person name="Johnson J."/>
            <person name="Jones C.D."/>
            <person name="Jordan W.C."/>
            <person name="Karpen G.H."/>
            <person name="Kataoka E."/>
            <person name="Keightley P.D."/>
            <person name="Kheradpour P."/>
            <person name="Kirkness E.F."/>
            <person name="Koerich L.B."/>
            <person name="Kristiansen K."/>
            <person name="Kudrna D."/>
            <person name="Kulathinal R.J."/>
            <person name="Kumar S."/>
            <person name="Kwok R."/>
            <person name="Lander E."/>
            <person name="Langley C.H."/>
            <person name="Lapoint R."/>
            <person name="Lazzaro B.P."/>
            <person name="Lee S.J."/>
            <person name="Levesque L."/>
            <person name="Li R."/>
            <person name="Lin C.F."/>
            <person name="Lin M.F."/>
            <person name="Lindblad-Toh K."/>
            <person name="Llopart A."/>
            <person name="Long M."/>
            <person name="Low L."/>
            <person name="Lozovsky E."/>
            <person name="Lu J."/>
            <person name="Luo M."/>
            <person name="Machado C.A."/>
            <person name="Makalowski W."/>
            <person name="Marzo M."/>
            <person name="Matsuda M."/>
            <person name="Matzkin L."/>
            <person name="McAllister B."/>
            <person name="McBride C.S."/>
            <person name="McKernan B."/>
            <person name="McKernan K."/>
            <person name="Mendez-Lago M."/>
            <person name="Minx P."/>
            <person name="Mollenhauer M.U."/>
            <person name="Montooth K."/>
            <person name="Mount S.M."/>
            <person name="Mu X."/>
            <person name="Myers E."/>
            <person name="Negre B."/>
            <person name="Newfeld S."/>
            <person name="Nielsen R."/>
            <person name="Noor M.A."/>
            <person name="O'Grady P."/>
            <person name="Pachter L."/>
            <person name="Papaceit M."/>
            <person name="Parisi M.J."/>
            <person name="Parisi M."/>
            <person name="Parts L."/>
            <person name="Pedersen J.S."/>
            <person name="Pesole G."/>
            <person name="Phillippy A.M."/>
            <person name="Ponting C.P."/>
            <person name="Pop M."/>
            <person name="Porcelli D."/>
            <person name="Powell J.R."/>
            <person name="Prohaska S."/>
            <person name="Pruitt K."/>
            <person name="Puig M."/>
            <person name="Quesneville H."/>
            <person name="Ram K.R."/>
            <person name="Rand D."/>
            <person name="Rasmussen M.D."/>
            <person name="Reed L.K."/>
            <person name="Reenan R."/>
            <person name="Reily A."/>
            <person name="Remington K.A."/>
            <person name="Rieger T.T."/>
            <person name="Ritchie M.G."/>
            <person name="Robin C."/>
            <person name="Rogers Y.H."/>
            <person name="Rohde C."/>
            <person name="Rozas J."/>
            <person name="Rubenfield M.J."/>
            <person name="Ruiz A."/>
            <person name="Russo S."/>
            <person name="Salzberg S.L."/>
            <person name="Sanchez-Gracia A."/>
            <person name="Saranga D.J."/>
            <person name="Sato H."/>
            <person name="Schaeffer S.W."/>
            <person name="Schatz M.C."/>
            <person name="Schlenke T."/>
            <person name="Schwartz R."/>
            <person name="Segarra C."/>
            <person name="Singh R.S."/>
            <person name="Sirot L."/>
            <person name="Sirota M."/>
            <person name="Sisneros N.B."/>
            <person name="Smith C.D."/>
            <person name="Smith T.F."/>
            <person name="Spieth J."/>
            <person name="Stage D.E."/>
            <person name="Stark A."/>
            <person name="Stephan W."/>
            <person name="Strausberg R.L."/>
            <person name="Strempel S."/>
            <person name="Sturgill D."/>
            <person name="Sutton G."/>
            <person name="Sutton G.G."/>
            <person name="Tao W."/>
            <person name="Teichmann S."/>
            <person name="Tobari Y.N."/>
            <person name="Tomimura Y."/>
            <person name="Tsolas J.M."/>
            <person name="Valente V.L."/>
            <person name="Venter E."/>
            <person name="Venter J.C."/>
            <person name="Vicario S."/>
            <person name="Vieira F.G."/>
            <person name="Vilella A.J."/>
            <person name="Villasante A."/>
            <person name="Walenz B."/>
            <person name="Wang J."/>
            <person name="Wasserman M."/>
            <person name="Watts T."/>
            <person name="Wilson D."/>
            <person name="Wilson R.K."/>
            <person name="Wing R.A."/>
            <person name="Wolfner M.F."/>
            <person name="Wong A."/>
            <person name="Wong G.K."/>
            <person name="Wu C.I."/>
            <person name="Wu G."/>
            <person name="Yamamoto D."/>
            <person name="Yang H.P."/>
            <person name="Yang S.P."/>
            <person name="Yorke J.A."/>
            <person name="Yoshida K."/>
            <person name="Zdobnov E."/>
            <person name="Zhang P."/>
            <person name="Zhang Y."/>
            <person name="Zimin A.V."/>
            <person name="Baldwin J."/>
            <person name="Abdouelleil A."/>
            <person name="Abdulkadir J."/>
            <person name="Abebe A."/>
            <person name="Abera B."/>
            <person name="Abreu J."/>
            <person name="Acer S.C."/>
            <person name="Aftuck L."/>
            <person name="Alexander A."/>
            <person name="An P."/>
            <person name="Anderson E."/>
            <person name="Anderson S."/>
            <person name="Arachi H."/>
            <person name="Azer M."/>
            <person name="Bachantsang P."/>
            <person name="Barry A."/>
            <person name="Bayul T."/>
            <person name="Berlin A."/>
            <person name="Bessette D."/>
            <person name="Bloom T."/>
            <person name="Blye J."/>
            <person name="Boguslavskiy L."/>
            <person name="Bonnet C."/>
            <person name="Boukhgalter B."/>
            <person name="Bourzgui I."/>
            <person name="Brown A."/>
            <person name="Cahill P."/>
            <person name="Channer S."/>
            <person name="Cheshatsang Y."/>
            <person name="Chuda L."/>
            <person name="Citroen M."/>
            <person name="Collymore A."/>
            <person name="Cooke P."/>
            <person name="Costello M."/>
            <person name="D'Aco K."/>
            <person name="Daza R."/>
            <person name="De Haan G."/>
            <person name="DeGray S."/>
            <person name="DeMaso C."/>
            <person name="Dhargay N."/>
            <person name="Dooley K."/>
            <person name="Dooley E."/>
            <person name="Doricent M."/>
            <person name="Dorje P."/>
            <person name="Dorjee K."/>
            <person name="Dupes A."/>
            <person name="Elong R."/>
            <person name="Falk J."/>
            <person name="Farina A."/>
            <person name="Faro S."/>
            <person name="Ferguson D."/>
            <person name="Fisher S."/>
            <person name="Foley C.D."/>
            <person name="Franke A."/>
            <person name="Friedrich D."/>
            <person name="Gadbois L."/>
            <person name="Gearin G."/>
            <person name="Gearin C.R."/>
            <person name="Giannoukos G."/>
            <person name="Goode T."/>
            <person name="Graham J."/>
            <person name="Grandbois E."/>
            <person name="Grewal S."/>
            <person name="Gyaltsen K."/>
            <person name="Hafez N."/>
            <person name="Hagos B."/>
            <person name="Hall J."/>
            <person name="Henson C."/>
            <person name="Hollinger A."/>
            <person name="Honan T."/>
            <person name="Huard M.D."/>
            <person name="Hughes L."/>
            <person name="Hurhula B."/>
            <person name="Husby M.E."/>
            <person name="Kamat A."/>
            <person name="Kanga B."/>
            <person name="Kashin S."/>
            <person name="Khazanovich D."/>
            <person name="Kisner P."/>
            <person name="Lance K."/>
            <person name="Lara M."/>
            <person name="Lee W."/>
            <person name="Lennon N."/>
            <person name="Letendre F."/>
            <person name="LeVine R."/>
            <person name="Lipovsky A."/>
            <person name="Liu X."/>
            <person name="Liu J."/>
            <person name="Liu S."/>
            <person name="Lokyitsang T."/>
            <person name="Lokyitsang Y."/>
            <person name="Lubonja R."/>
            <person name="Lui A."/>
            <person name="MacDonald P."/>
            <person name="Magnisalis V."/>
            <person name="Maru K."/>
            <person name="Matthews C."/>
            <person name="McCusker W."/>
            <person name="McDonough S."/>
            <person name="Mehta T."/>
            <person name="Meldrim J."/>
            <person name="Meneus L."/>
            <person name="Mihai O."/>
            <person name="Mihalev A."/>
            <person name="Mihova T."/>
            <person name="Mittelman R."/>
            <person name="Mlenga V."/>
            <person name="Montmayeur A."/>
            <person name="Mulrain L."/>
            <person name="Navidi A."/>
            <person name="Naylor J."/>
            <person name="Negash T."/>
            <person name="Nguyen T."/>
            <person name="Nguyen N."/>
            <person name="Nicol R."/>
            <person name="Norbu C."/>
            <person name="Norbu N."/>
            <person name="Novod N."/>
            <person name="O'Neill B."/>
            <person name="Osman S."/>
            <person name="Markiewicz E."/>
            <person name="Oyono O.L."/>
            <person name="Patti C."/>
            <person name="Phunkhang P."/>
            <person name="Pierre F."/>
            <person name="Priest M."/>
            <person name="Raghuraman S."/>
            <person name="Rege F."/>
            <person name="Reyes R."/>
            <person name="Rise C."/>
            <person name="Rogov P."/>
            <person name="Ross K."/>
            <person name="Ryan E."/>
            <person name="Settipalli S."/>
            <person name="Shea T."/>
            <person name="Sherpa N."/>
            <person name="Shi L."/>
            <person name="Shih D."/>
            <person name="Sparrow T."/>
            <person name="Spaulding J."/>
            <person name="Stalker J."/>
            <person name="Stange-Thomann N."/>
            <person name="Stavropoulos S."/>
            <person name="Stone C."/>
            <person name="Strader C."/>
            <person name="Tesfaye S."/>
            <person name="Thomson T."/>
            <person name="Thoulutsang Y."/>
            <person name="Thoulutsang D."/>
            <person name="Topham K."/>
            <person name="Topping I."/>
            <person name="Tsamla T."/>
            <person name="Vassiliev H."/>
            <person name="Vo A."/>
            <person name="Wangchuk T."/>
            <person name="Wangdi T."/>
            <person name="Weiand M."/>
            <person name="Wilkinson J."/>
            <person name="Wilson A."/>
            <person name="Yadav S."/>
            <person name="Young G."/>
            <person name="Yu Q."/>
            <person name="Zembek L."/>
            <person name="Zhong D."/>
            <person name="Zimmer A."/>
            <person name="Zwirko Z."/>
            <person name="Jaffe D.B."/>
            <person name="Alvarez P."/>
            <person name="Brockman W."/>
            <person name="Butler J."/>
            <person name="Chin C."/>
            <person name="Gnerre S."/>
            <person name="Grabherr M."/>
            <person name="Kleber M."/>
            <person name="Mauceli E."/>
            <person name="MacCallum I."/>
        </authorList>
    </citation>
    <scope>NUCLEOTIDE SEQUENCE [LARGE SCALE GENOMIC DNA]</scope>
    <source>
        <strain evidence="8">Tucson 14024-0371.13</strain>
    </source>
</reference>
<dbReference type="OMA" id="NGDMLMK"/>
<evidence type="ECO:0000256" key="4">
    <source>
        <dbReference type="ARBA" id="ARBA00022840"/>
    </source>
</evidence>